<feature type="domain" description="Ionotropic glutamate receptor C-terminal" evidence="14">
    <location>
        <begin position="24"/>
        <end position="396"/>
    </location>
</feature>
<evidence type="ECO:0000256" key="3">
    <source>
        <dbReference type="ARBA" id="ARBA00022448"/>
    </source>
</evidence>
<sequence length="472" mass="53351">MIELGFPGSLAIMDFEKSLMLGKHFLIGTVELPPYIEIRKRHQNGTVIEIDGFVHQIIRFLSKKFSFTFEYIESASDGSCNNNTCNGLIGMLIRGEIDFIATGLAMTLSRSHVIDFTFPFESDPINLLVPYPRKNSTLGSILDPFQYKVWIMIVVSLIVCAYVLSWFGYFQTRWFSGDTINSFDGKREHVRRRGKIADHIMFLLSVLVNPGYHVSPGCGEAFRVLVAGWCLSAIVISNSYNQSIKSFLMLPTYKPVIGSLDELTENSEYSFVVKKYSSIWANMIEAETGPFAKMGNILRNNPENSLETLDDIKDLVINKKRVLGQFSSSNLVTVEEDLKTTGECHLYGTEKPFDEHRISFGIPKNSHIKNHFLSHEIMWLKQSGLLEHWKKSYWPRKNRCSAPISTQPSSKNEKLTFNYLSGAFLLLAVGLGTSFVAFVAELFTHQCCRRAKRSNNSSKSTTSAFSALEITE</sequence>
<evidence type="ECO:0000256" key="1">
    <source>
        <dbReference type="ARBA" id="ARBA00004651"/>
    </source>
</evidence>
<evidence type="ECO:0000256" key="5">
    <source>
        <dbReference type="ARBA" id="ARBA00022692"/>
    </source>
</evidence>
<evidence type="ECO:0000256" key="7">
    <source>
        <dbReference type="ARBA" id="ARBA00023065"/>
    </source>
</evidence>
<proteinExistence type="inferred from homology"/>
<evidence type="ECO:0000259" key="14">
    <source>
        <dbReference type="SMART" id="SM00079"/>
    </source>
</evidence>
<dbReference type="InterPro" id="IPR019594">
    <property type="entry name" value="Glu/Gly-bd"/>
</dbReference>
<protein>
    <recommendedName>
        <fullName evidence="14">Ionotropic glutamate receptor C-terminal domain-containing protein</fullName>
    </recommendedName>
</protein>
<dbReference type="Pfam" id="PF00060">
    <property type="entry name" value="Lig_chan"/>
    <property type="match status" value="1"/>
</dbReference>
<keyword evidence="6 13" id="KW-1133">Transmembrane helix</keyword>
<dbReference type="InterPro" id="IPR001320">
    <property type="entry name" value="Iontro_rcpt_C"/>
</dbReference>
<gene>
    <name evidence="15" type="ORF">DGAL_LOCUS3476</name>
</gene>
<evidence type="ECO:0000256" key="8">
    <source>
        <dbReference type="ARBA" id="ARBA00023136"/>
    </source>
</evidence>
<keyword evidence="11" id="KW-1071">Ligand-gated ion channel</keyword>
<dbReference type="GO" id="GO:0005886">
    <property type="term" value="C:plasma membrane"/>
    <property type="evidence" value="ECO:0007669"/>
    <property type="project" value="UniProtKB-SubCell"/>
</dbReference>
<dbReference type="OrthoDB" id="6357062at2759"/>
<feature type="transmembrane region" description="Helical" evidence="13">
    <location>
        <begin position="149"/>
        <end position="170"/>
    </location>
</feature>
<keyword evidence="12" id="KW-0407">Ion channel</keyword>
<comment type="caution">
    <text evidence="15">The sequence shown here is derived from an EMBL/GenBank/DDBJ whole genome shotgun (WGS) entry which is preliminary data.</text>
</comment>
<dbReference type="SUPFAM" id="SSF53850">
    <property type="entry name" value="Periplasmic binding protein-like II"/>
    <property type="match status" value="1"/>
</dbReference>
<evidence type="ECO:0000256" key="4">
    <source>
        <dbReference type="ARBA" id="ARBA00022475"/>
    </source>
</evidence>
<dbReference type="SMART" id="SM00079">
    <property type="entry name" value="PBPe"/>
    <property type="match status" value="1"/>
</dbReference>
<feature type="transmembrane region" description="Helical" evidence="13">
    <location>
        <begin position="417"/>
        <end position="440"/>
    </location>
</feature>
<reference evidence="15" key="1">
    <citation type="submission" date="2021-11" db="EMBL/GenBank/DDBJ databases">
        <authorList>
            <person name="Schell T."/>
        </authorList>
    </citation>
    <scope>NUCLEOTIDE SEQUENCE</scope>
    <source>
        <strain evidence="15">M5</strain>
    </source>
</reference>
<dbReference type="Gene3D" id="1.10.287.70">
    <property type="match status" value="1"/>
</dbReference>
<keyword evidence="8 13" id="KW-0472">Membrane</keyword>
<evidence type="ECO:0000256" key="12">
    <source>
        <dbReference type="ARBA" id="ARBA00023303"/>
    </source>
</evidence>
<dbReference type="PANTHER" id="PTHR42643">
    <property type="entry name" value="IONOTROPIC RECEPTOR 20A-RELATED"/>
    <property type="match status" value="1"/>
</dbReference>
<organism evidence="15 16">
    <name type="scientific">Daphnia galeata</name>
    <dbReference type="NCBI Taxonomy" id="27404"/>
    <lineage>
        <taxon>Eukaryota</taxon>
        <taxon>Metazoa</taxon>
        <taxon>Ecdysozoa</taxon>
        <taxon>Arthropoda</taxon>
        <taxon>Crustacea</taxon>
        <taxon>Branchiopoda</taxon>
        <taxon>Diplostraca</taxon>
        <taxon>Cladocera</taxon>
        <taxon>Anomopoda</taxon>
        <taxon>Daphniidae</taxon>
        <taxon>Daphnia</taxon>
    </lineage>
</organism>
<keyword evidence="3" id="KW-0813">Transport</keyword>
<dbReference type="AlphaFoldDB" id="A0A8J2RHB8"/>
<evidence type="ECO:0000256" key="13">
    <source>
        <dbReference type="SAM" id="Phobius"/>
    </source>
</evidence>
<evidence type="ECO:0000256" key="10">
    <source>
        <dbReference type="ARBA" id="ARBA00023180"/>
    </source>
</evidence>
<name>A0A8J2RHB8_9CRUS</name>
<dbReference type="Proteomes" id="UP000789390">
    <property type="component" value="Unassembled WGS sequence"/>
</dbReference>
<evidence type="ECO:0000313" key="16">
    <source>
        <dbReference type="Proteomes" id="UP000789390"/>
    </source>
</evidence>
<accession>A0A8J2RHB8</accession>
<keyword evidence="9" id="KW-0675">Receptor</keyword>
<keyword evidence="16" id="KW-1185">Reference proteome</keyword>
<dbReference type="GO" id="GO:0015276">
    <property type="term" value="F:ligand-gated monoatomic ion channel activity"/>
    <property type="evidence" value="ECO:0007669"/>
    <property type="project" value="InterPro"/>
</dbReference>
<keyword evidence="10" id="KW-0325">Glycoprotein</keyword>
<evidence type="ECO:0000313" key="15">
    <source>
        <dbReference type="EMBL" id="CAH0101149.1"/>
    </source>
</evidence>
<dbReference type="Pfam" id="PF10613">
    <property type="entry name" value="Lig_chan-Glu_bd"/>
    <property type="match status" value="1"/>
</dbReference>
<keyword evidence="4" id="KW-1003">Cell membrane</keyword>
<dbReference type="PANTHER" id="PTHR42643:SF24">
    <property type="entry name" value="IONOTROPIC RECEPTOR 60A"/>
    <property type="match status" value="1"/>
</dbReference>
<dbReference type="InterPro" id="IPR052192">
    <property type="entry name" value="Insect_Ionotropic_Sensory_Rcpt"/>
</dbReference>
<comment type="similarity">
    <text evidence="2">Belongs to the glutamate-gated ion channel (TC 1.A.10.1) family.</text>
</comment>
<dbReference type="GO" id="GO:0050906">
    <property type="term" value="P:detection of stimulus involved in sensory perception"/>
    <property type="evidence" value="ECO:0007669"/>
    <property type="project" value="UniProtKB-ARBA"/>
</dbReference>
<evidence type="ECO:0000256" key="9">
    <source>
        <dbReference type="ARBA" id="ARBA00023170"/>
    </source>
</evidence>
<dbReference type="EMBL" id="CAKKLH010000053">
    <property type="protein sequence ID" value="CAH0101149.1"/>
    <property type="molecule type" value="Genomic_DNA"/>
</dbReference>
<dbReference type="Gene3D" id="3.40.190.10">
    <property type="entry name" value="Periplasmic binding protein-like II"/>
    <property type="match status" value="1"/>
</dbReference>
<evidence type="ECO:0000256" key="6">
    <source>
        <dbReference type="ARBA" id="ARBA00022989"/>
    </source>
</evidence>
<comment type="subcellular location">
    <subcellularLocation>
        <location evidence="1">Cell membrane</location>
        <topology evidence="1">Multi-pass membrane protein</topology>
    </subcellularLocation>
</comment>
<evidence type="ECO:0000256" key="2">
    <source>
        <dbReference type="ARBA" id="ARBA00008685"/>
    </source>
</evidence>
<keyword evidence="5 13" id="KW-0812">Transmembrane</keyword>
<evidence type="ECO:0000256" key="11">
    <source>
        <dbReference type="ARBA" id="ARBA00023286"/>
    </source>
</evidence>
<keyword evidence="7" id="KW-0406">Ion transport</keyword>